<keyword evidence="3 7" id="KW-0812">Transmembrane</keyword>
<dbReference type="PANTHER" id="PTHR23506:SF23">
    <property type="entry name" value="GH10249P"/>
    <property type="match status" value="1"/>
</dbReference>
<evidence type="ECO:0000259" key="8">
    <source>
        <dbReference type="PROSITE" id="PS50850"/>
    </source>
</evidence>
<organism evidence="9 10">
    <name type="scientific">Globodera rostochiensis</name>
    <name type="common">Golden nematode worm</name>
    <name type="synonym">Heterodera rostochiensis</name>
    <dbReference type="NCBI Taxonomy" id="31243"/>
    <lineage>
        <taxon>Eukaryota</taxon>
        <taxon>Metazoa</taxon>
        <taxon>Ecdysozoa</taxon>
        <taxon>Nematoda</taxon>
        <taxon>Chromadorea</taxon>
        <taxon>Rhabditida</taxon>
        <taxon>Tylenchina</taxon>
        <taxon>Tylenchomorpha</taxon>
        <taxon>Tylenchoidea</taxon>
        <taxon>Heteroderidae</taxon>
        <taxon>Heteroderinae</taxon>
        <taxon>Globodera</taxon>
    </lineage>
</organism>
<evidence type="ECO:0000256" key="1">
    <source>
        <dbReference type="ARBA" id="ARBA00004141"/>
    </source>
</evidence>
<reference evidence="10" key="1">
    <citation type="submission" date="2022-11" db="UniProtKB">
        <authorList>
            <consortium name="WormBaseParasite"/>
        </authorList>
    </citation>
    <scope>IDENTIFICATION</scope>
</reference>
<keyword evidence="9" id="KW-1185">Reference proteome</keyword>
<feature type="compositionally biased region" description="Basic and acidic residues" evidence="6">
    <location>
        <begin position="97"/>
        <end position="107"/>
    </location>
</feature>
<evidence type="ECO:0000313" key="10">
    <source>
        <dbReference type="WBParaSite" id="Gr19_v10_g7458.t1"/>
    </source>
</evidence>
<dbReference type="PANTHER" id="PTHR23506">
    <property type="entry name" value="GH10249P"/>
    <property type="match status" value="1"/>
</dbReference>
<feature type="compositionally biased region" description="Low complexity" evidence="6">
    <location>
        <begin position="180"/>
        <end position="189"/>
    </location>
</feature>
<dbReference type="InterPro" id="IPR011701">
    <property type="entry name" value="MFS"/>
</dbReference>
<feature type="region of interest" description="Disordered" evidence="6">
    <location>
        <begin position="770"/>
        <end position="817"/>
    </location>
</feature>
<dbReference type="GO" id="GO:0043195">
    <property type="term" value="C:terminal bouton"/>
    <property type="evidence" value="ECO:0007669"/>
    <property type="project" value="TreeGrafter"/>
</dbReference>
<dbReference type="GO" id="GO:0005335">
    <property type="term" value="F:serotonin:sodium:chloride symporter activity"/>
    <property type="evidence" value="ECO:0007669"/>
    <property type="project" value="TreeGrafter"/>
</dbReference>
<evidence type="ECO:0000256" key="6">
    <source>
        <dbReference type="SAM" id="MobiDB-lite"/>
    </source>
</evidence>
<evidence type="ECO:0000256" key="4">
    <source>
        <dbReference type="ARBA" id="ARBA00022989"/>
    </source>
</evidence>
<keyword evidence="4 7" id="KW-1133">Transmembrane helix</keyword>
<evidence type="ECO:0000256" key="3">
    <source>
        <dbReference type="ARBA" id="ARBA00022692"/>
    </source>
</evidence>
<dbReference type="InterPro" id="IPR020846">
    <property type="entry name" value="MFS_dom"/>
</dbReference>
<feature type="transmembrane region" description="Helical" evidence="7">
    <location>
        <begin position="409"/>
        <end position="429"/>
    </location>
</feature>
<evidence type="ECO:0000313" key="9">
    <source>
        <dbReference type="Proteomes" id="UP000887572"/>
    </source>
</evidence>
<evidence type="ECO:0000256" key="5">
    <source>
        <dbReference type="ARBA" id="ARBA00023136"/>
    </source>
</evidence>
<feature type="transmembrane region" description="Helical" evidence="7">
    <location>
        <begin position="331"/>
        <end position="349"/>
    </location>
</feature>
<evidence type="ECO:0000256" key="7">
    <source>
        <dbReference type="SAM" id="Phobius"/>
    </source>
</evidence>
<feature type="transmembrane region" description="Helical" evidence="7">
    <location>
        <begin position="20"/>
        <end position="41"/>
    </location>
</feature>
<proteinExistence type="predicted"/>
<dbReference type="Gene3D" id="1.20.1250.20">
    <property type="entry name" value="MFS general substrate transporter like domains"/>
    <property type="match status" value="2"/>
</dbReference>
<protein>
    <submittedName>
        <fullName evidence="10">Major facilitator superfamily (MFS) profile domain-containing protein</fullName>
    </submittedName>
</protein>
<dbReference type="Proteomes" id="UP000887572">
    <property type="component" value="Unplaced"/>
</dbReference>
<dbReference type="SUPFAM" id="SSF103473">
    <property type="entry name" value="MFS general substrate transporter"/>
    <property type="match status" value="1"/>
</dbReference>
<feature type="region of interest" description="Disordered" evidence="6">
    <location>
        <begin position="152"/>
        <end position="189"/>
    </location>
</feature>
<dbReference type="GO" id="GO:0015842">
    <property type="term" value="P:aminergic neurotransmitter loading into synaptic vesicle"/>
    <property type="evidence" value="ECO:0007669"/>
    <property type="project" value="TreeGrafter"/>
</dbReference>
<feature type="transmembrane region" description="Helical" evidence="7">
    <location>
        <begin position="493"/>
        <end position="517"/>
    </location>
</feature>
<feature type="compositionally biased region" description="Acidic residues" evidence="6">
    <location>
        <begin position="770"/>
        <end position="783"/>
    </location>
</feature>
<dbReference type="AlphaFoldDB" id="A0A914I7W4"/>
<sequence length="1088" mass="119454">MPQWLDSFVQKYRSNRRMLLSIVYVALFLDNMLLTTVVPIIPEYLLRMQHPNSTDMLLNNKFSEQVLAPPPAAPFPPSDKMRVKRQTIGWDSAEWENPLKTDETEQKKPRRFKGKALVAGGMRGGRVRTTMPPPLDMDDDYEALPDEFSIESPIDELDLSSDRTKSMGRRRTSKRPNNTSSQSSAERQQIAAAAFRAERHRALTEENVHVGLMFGSKALVQLLVNPLVGPLTNKIGYTMPMFAGFVIMFLSTLLFAFGTSFITLWLARSLQGIGSACTSTSGMGMLAQAYPDDAERGSAMGIALGGLALGVLVGPPYGGMLYQWAGKELPFILLALLALLDGSLQFLLLQPKVDRGEPEGTAIKELARDPYIIVAAGSITIGNLGIAMLEPSLPLWMMESWSANSIERGAAFLPASISYLIGTNIFGPLAYRIGRWLSSFIGLIVIGFCLIAIPSARSVFGLILPNFCMGFSIGMIDASMFPMMGHIVDQRHVGVYGSIYAIADAAFCFAFFLGPFFSGPLVRTVGFPTMMYMIAVVNFCYAPLMFFLRVLPAKAPEEQAIVVHADVSSGGRPPLVQRQQSVVRHHLYEKIEGAVDFQLDTARCGRTERREKHNKCFQKWTLKGHFLSPPIDPTVRRLVVTDRPFVVINPFTKIEINSIPDSTRPETKFIVEQAATALKWLDLCTTSGETATPPPMVASAKIAPFPSTASSSKMEEIYPIGSQQFLAHSDWKRVPSGDARNGRGPQGMPQSLGQCTSKMCWVCVNERDDDDGGGDDDGEDTNGEETSHFRGLAARGGRQKSAQNGESAETARAFGSADWGGGGARLWGRAPQTNLPAADVGDGRAKRCILNTAAAAISAYRTMAIPLQRRSVVRGGGSGTNRRTTTAGEQREGYGKATRRRGWIGRASQRRRPRQQPKEYPQHQHLSHNICPRARPAGSAHRPTTHRSLPPPPNRTFCVCGGSAIAREWLLLRRVSSLDSTPITACSSSGGLANAISHPPNHLSMNQKTLFSHQFAVSLPNIAILFPSRDLPPGHPLHHPLLPRGNFFHLRVSPPPSLYAANSLIMSSWGRNTARTTRRTRRTRTMME</sequence>
<dbReference type="FunFam" id="1.20.1250.20:FF:000145">
    <property type="entry name" value="Chromaffin granule amine transporter"/>
    <property type="match status" value="1"/>
</dbReference>
<feature type="region of interest" description="Disordered" evidence="6">
    <location>
        <begin position="92"/>
        <end position="113"/>
    </location>
</feature>
<dbReference type="Pfam" id="PF07690">
    <property type="entry name" value="MFS_1"/>
    <property type="match status" value="1"/>
</dbReference>
<feature type="transmembrane region" description="Helical" evidence="7">
    <location>
        <begin position="370"/>
        <end position="389"/>
    </location>
</feature>
<feature type="region of interest" description="Disordered" evidence="6">
    <location>
        <begin position="872"/>
        <end position="954"/>
    </location>
</feature>
<feature type="domain" description="Major facilitator superfamily (MFS) profile" evidence="8">
    <location>
        <begin position="144"/>
        <end position="555"/>
    </location>
</feature>
<evidence type="ECO:0000256" key="2">
    <source>
        <dbReference type="ARBA" id="ARBA00022448"/>
    </source>
</evidence>
<name>A0A914I7W4_GLORO</name>
<feature type="compositionally biased region" description="Basic residues" evidence="6">
    <location>
        <begin position="897"/>
        <end position="915"/>
    </location>
</feature>
<feature type="transmembrane region" description="Helical" evidence="7">
    <location>
        <begin position="302"/>
        <end position="325"/>
    </location>
</feature>
<keyword evidence="2" id="KW-0813">Transport</keyword>
<feature type="transmembrane region" description="Helical" evidence="7">
    <location>
        <begin position="242"/>
        <end position="266"/>
    </location>
</feature>
<dbReference type="InterPro" id="IPR050930">
    <property type="entry name" value="MFS_Vesicular_Transporter"/>
</dbReference>
<feature type="transmembrane region" description="Helical" evidence="7">
    <location>
        <begin position="459"/>
        <end position="481"/>
    </location>
</feature>
<dbReference type="CDD" id="cd17384">
    <property type="entry name" value="MFS_SLC18A1_2_VAT1_2"/>
    <property type="match status" value="1"/>
</dbReference>
<feature type="transmembrane region" description="Helical" evidence="7">
    <location>
        <begin position="436"/>
        <end position="453"/>
    </location>
</feature>
<keyword evidence="5 7" id="KW-0472">Membrane</keyword>
<dbReference type="PROSITE" id="PS50850">
    <property type="entry name" value="MFS"/>
    <property type="match status" value="1"/>
</dbReference>
<dbReference type="WBParaSite" id="Gr19_v10_g7458.t1">
    <property type="protein sequence ID" value="Gr19_v10_g7458.t1"/>
    <property type="gene ID" value="Gr19_v10_g7458"/>
</dbReference>
<accession>A0A914I7W4</accession>
<dbReference type="InterPro" id="IPR036259">
    <property type="entry name" value="MFS_trans_sf"/>
</dbReference>
<feature type="transmembrane region" description="Helical" evidence="7">
    <location>
        <begin position="529"/>
        <end position="548"/>
    </location>
</feature>
<dbReference type="GO" id="GO:0030672">
    <property type="term" value="C:synaptic vesicle membrane"/>
    <property type="evidence" value="ECO:0007669"/>
    <property type="project" value="TreeGrafter"/>
</dbReference>
<comment type="subcellular location">
    <subcellularLocation>
        <location evidence="1">Membrane</location>
        <topology evidence="1">Multi-pass membrane protein</topology>
    </subcellularLocation>
</comment>